<dbReference type="GO" id="GO:0016653">
    <property type="term" value="F:oxidoreductase activity, acting on NAD(P)H, heme protein as acceptor"/>
    <property type="evidence" value="ECO:0007669"/>
    <property type="project" value="TreeGrafter"/>
</dbReference>
<evidence type="ECO:0000256" key="2">
    <source>
        <dbReference type="ARBA" id="ARBA00004141"/>
    </source>
</evidence>
<evidence type="ECO:0000256" key="10">
    <source>
        <dbReference type="ARBA" id="ARBA00044501"/>
    </source>
</evidence>
<keyword evidence="7" id="KW-0408">Iron</keyword>
<evidence type="ECO:0000256" key="6">
    <source>
        <dbReference type="ARBA" id="ARBA00023002"/>
    </source>
</evidence>
<dbReference type="InterPro" id="IPR023754">
    <property type="entry name" value="HemeA_Synthase_type2"/>
</dbReference>
<evidence type="ECO:0000256" key="3">
    <source>
        <dbReference type="ARBA" id="ARBA00022692"/>
    </source>
</evidence>
<keyword evidence="3 12" id="KW-0812">Transmembrane</keyword>
<keyword evidence="8" id="KW-0350">Heme biosynthesis</keyword>
<evidence type="ECO:0000256" key="11">
    <source>
        <dbReference type="ARBA" id="ARBA00048044"/>
    </source>
</evidence>
<accession>X6NPW1</accession>
<dbReference type="GO" id="GO:0006784">
    <property type="term" value="P:heme A biosynthetic process"/>
    <property type="evidence" value="ECO:0007669"/>
    <property type="project" value="InterPro"/>
</dbReference>
<feature type="transmembrane region" description="Helical" evidence="12">
    <location>
        <begin position="70"/>
        <end position="90"/>
    </location>
</feature>
<keyword evidence="5 12" id="KW-1133">Transmembrane helix</keyword>
<comment type="pathway">
    <text evidence="10">Porphyrin-containing compound metabolism; heme A biosynthesis; heme A from heme O: step 1/1.</text>
</comment>
<dbReference type="OrthoDB" id="1726137at2759"/>
<dbReference type="PANTHER" id="PTHR23289:SF2">
    <property type="entry name" value="CYTOCHROME C OXIDASE ASSEMBLY PROTEIN COX15 HOMOLOG"/>
    <property type="match status" value="1"/>
</dbReference>
<dbReference type="Proteomes" id="UP000023152">
    <property type="component" value="Unassembled WGS sequence"/>
</dbReference>
<feature type="transmembrane region" description="Helical" evidence="12">
    <location>
        <begin position="140"/>
        <end position="159"/>
    </location>
</feature>
<name>X6NPW1_RETFI</name>
<dbReference type="InterPro" id="IPR003780">
    <property type="entry name" value="COX15/CtaA_fam"/>
</dbReference>
<dbReference type="GO" id="GO:0120547">
    <property type="term" value="F:heme A synthase activity"/>
    <property type="evidence" value="ECO:0007669"/>
    <property type="project" value="UniProtKB-EC"/>
</dbReference>
<proteinExistence type="predicted"/>
<evidence type="ECO:0000256" key="4">
    <source>
        <dbReference type="ARBA" id="ARBA00022723"/>
    </source>
</evidence>
<feature type="transmembrane region" description="Helical" evidence="12">
    <location>
        <begin position="191"/>
        <end position="211"/>
    </location>
</feature>
<evidence type="ECO:0000256" key="1">
    <source>
        <dbReference type="ARBA" id="ARBA00001970"/>
    </source>
</evidence>
<comment type="caution">
    <text evidence="13">The sequence shown here is derived from an EMBL/GenBank/DDBJ whole genome shotgun (WGS) entry which is preliminary data.</text>
</comment>
<dbReference type="PANTHER" id="PTHR23289">
    <property type="entry name" value="CYTOCHROME C OXIDASE ASSEMBLY PROTEIN COX15"/>
    <property type="match status" value="1"/>
</dbReference>
<keyword evidence="6" id="KW-0560">Oxidoreductase</keyword>
<evidence type="ECO:0000256" key="7">
    <source>
        <dbReference type="ARBA" id="ARBA00023004"/>
    </source>
</evidence>
<keyword evidence="9 12" id="KW-0472">Membrane</keyword>
<comment type="cofactor">
    <cofactor evidence="1">
        <name>heme b</name>
        <dbReference type="ChEBI" id="CHEBI:60344"/>
    </cofactor>
</comment>
<keyword evidence="14" id="KW-1185">Reference proteome</keyword>
<dbReference type="Pfam" id="PF02628">
    <property type="entry name" value="COX15-CtaA"/>
    <property type="match status" value="1"/>
</dbReference>
<evidence type="ECO:0000313" key="13">
    <source>
        <dbReference type="EMBL" id="ETO27953.1"/>
    </source>
</evidence>
<comment type="subcellular location">
    <subcellularLocation>
        <location evidence="2">Membrane</location>
        <topology evidence="2">Multi-pass membrane protein</topology>
    </subcellularLocation>
</comment>
<dbReference type="GO" id="GO:0005743">
    <property type="term" value="C:mitochondrial inner membrane"/>
    <property type="evidence" value="ECO:0007669"/>
    <property type="project" value="TreeGrafter"/>
</dbReference>
<dbReference type="AlphaFoldDB" id="X6NPW1"/>
<comment type="catalytic activity">
    <reaction evidence="11">
        <text>Fe(II)-heme o + 2 A + H2O = Fe(II)-heme a + 2 AH2</text>
        <dbReference type="Rhea" id="RHEA:63388"/>
        <dbReference type="ChEBI" id="CHEBI:13193"/>
        <dbReference type="ChEBI" id="CHEBI:15377"/>
        <dbReference type="ChEBI" id="CHEBI:17499"/>
        <dbReference type="ChEBI" id="CHEBI:60530"/>
        <dbReference type="ChEBI" id="CHEBI:61715"/>
        <dbReference type="EC" id="1.17.99.9"/>
    </reaction>
    <physiologicalReaction direction="left-to-right" evidence="11">
        <dbReference type="Rhea" id="RHEA:63389"/>
    </physiologicalReaction>
</comment>
<reference evidence="13 14" key="1">
    <citation type="journal article" date="2013" name="Curr. Biol.">
        <title>The Genome of the Foraminiferan Reticulomyxa filosa.</title>
        <authorList>
            <person name="Glockner G."/>
            <person name="Hulsmann N."/>
            <person name="Schleicher M."/>
            <person name="Noegel A.A."/>
            <person name="Eichinger L."/>
            <person name="Gallinger C."/>
            <person name="Pawlowski J."/>
            <person name="Sierra R."/>
            <person name="Euteneuer U."/>
            <person name="Pillet L."/>
            <person name="Moustafa A."/>
            <person name="Platzer M."/>
            <person name="Groth M."/>
            <person name="Szafranski K."/>
            <person name="Schliwa M."/>
        </authorList>
    </citation>
    <scope>NUCLEOTIDE SEQUENCE [LARGE SCALE GENOMIC DNA]</scope>
</reference>
<evidence type="ECO:0000313" key="14">
    <source>
        <dbReference type="Proteomes" id="UP000023152"/>
    </source>
</evidence>
<evidence type="ECO:0000256" key="8">
    <source>
        <dbReference type="ARBA" id="ARBA00023133"/>
    </source>
</evidence>
<protein>
    <submittedName>
        <fullName evidence="13">Cytochrome c oxidase assembly protein cox15</fullName>
    </submittedName>
</protein>
<organism evidence="13 14">
    <name type="scientific">Reticulomyxa filosa</name>
    <dbReference type="NCBI Taxonomy" id="46433"/>
    <lineage>
        <taxon>Eukaryota</taxon>
        <taxon>Sar</taxon>
        <taxon>Rhizaria</taxon>
        <taxon>Retaria</taxon>
        <taxon>Foraminifera</taxon>
        <taxon>Monothalamids</taxon>
        <taxon>Reticulomyxidae</taxon>
        <taxon>Reticulomyxa</taxon>
    </lineage>
</organism>
<evidence type="ECO:0000256" key="5">
    <source>
        <dbReference type="ARBA" id="ARBA00022989"/>
    </source>
</evidence>
<dbReference type="GO" id="GO:0046872">
    <property type="term" value="F:metal ion binding"/>
    <property type="evidence" value="ECO:0007669"/>
    <property type="project" value="UniProtKB-KW"/>
</dbReference>
<sequence>MFVIWTNWICFTSQTDWSFQGGLPPLNEEDWKQEFEKYKQFPEFKRNPNREDFSLRDFKKIYLFEYTHRMYGRFIGLAFSVPLVYFVATGRIGLSSPLMRNLGLLFALGGTQGLIGWWMVKSGLKDEGNQTWNNLPKVSPYRLATHLGMAFTIFVLLLYNGLHVYASRKQVTNIINELGVARVNVPDSFRYSLYGMLGFAFSTAMMGAFVAGNEANVTFNANININANTSNKQKQH</sequence>
<evidence type="ECO:0000256" key="12">
    <source>
        <dbReference type="SAM" id="Phobius"/>
    </source>
</evidence>
<dbReference type="EMBL" id="ASPP01006947">
    <property type="protein sequence ID" value="ETO27953.1"/>
    <property type="molecule type" value="Genomic_DNA"/>
</dbReference>
<feature type="transmembrane region" description="Helical" evidence="12">
    <location>
        <begin position="102"/>
        <end position="120"/>
    </location>
</feature>
<keyword evidence="4" id="KW-0479">Metal-binding</keyword>
<evidence type="ECO:0000256" key="9">
    <source>
        <dbReference type="ARBA" id="ARBA00023136"/>
    </source>
</evidence>
<gene>
    <name evidence="13" type="ORF">RFI_09175</name>
</gene>